<reference evidence="3" key="1">
    <citation type="submission" date="2023-08" db="EMBL/GenBank/DDBJ databases">
        <authorList>
            <person name="Chen Y."/>
            <person name="Shah S."/>
            <person name="Dougan E. K."/>
            <person name="Thang M."/>
            <person name="Chan C."/>
        </authorList>
    </citation>
    <scope>NUCLEOTIDE SEQUENCE</scope>
</reference>
<protein>
    <submittedName>
        <fullName evidence="3">Uncharacterized protein</fullName>
    </submittedName>
</protein>
<keyword evidence="4" id="KW-1185">Reference proteome</keyword>
<feature type="region of interest" description="Disordered" evidence="2">
    <location>
        <begin position="742"/>
        <end position="781"/>
    </location>
</feature>
<name>A0AA36IN72_9DINO</name>
<evidence type="ECO:0000313" key="3">
    <source>
        <dbReference type="EMBL" id="CAJ1390508.1"/>
    </source>
</evidence>
<dbReference type="AlphaFoldDB" id="A0AA36IN72"/>
<feature type="coiled-coil region" evidence="1">
    <location>
        <begin position="33"/>
        <end position="194"/>
    </location>
</feature>
<sequence length="781" mass="87040">MTARRVERFSSVLSAGVEASIACFESSDRREELAELRRKSSVAQAQLEAAGEQAKEVESLRAELTELRQESAVAKTQLEAAGEQAKEVESLRAELTELRQKSAVAKTHLEAAEEQAKEVESLRAELTELRQKSAVAQTQLEAAGEQAKKVESLRTELTELRQKSAVAQAQLEAAGEQAKKVESLRAELQELKHKPEVDQEALRAKDRAAAVAELHGQATHAALSRREEASRRCFASQLAAHYEQLLVLALRAWRGATAQELSLRDAAAEVEQLRREMQGLKQDLAHKAQPSKVVEPEAADFVWQFLEAPNPLPDVVAGASTETVGLPKPTDFAESAVQLALLRREEAQRRLLASLLSSQLVAVLSLAFRAWQNAQDASGMERQALLQKDELQKLRTQLEQQKEAPSALRYLHRAFAAWREDQAAEALERLAAQHARELELQRAELARPTENEATQRLTRAADTRAMQEEAERERLLLVSFLTWREDKVANAATLAAQRHGREMDRLRTQLQSQTAGLSDCTPESREEKRLRAELAELKSREEAFILQTQRDKEAEKAALCDRAAELAMARREEAARGLLSSLLAWRLESLLSDAFGAWQSLQGARKREEQSREVAELRSALQAAQTSNLRREEARLREEQSKEVAELRPKSKLSATTPAGDEAAREAAESSRFALEEMAVALFYQQRAGAMSKALSFALCGQLELFLAGAFLEWRRAVLDERKGRQRAVSLESVEQFIAPPHAPNQLAVPAASPSPSRSSSKNEAARWEDWDMDPDYEPEL</sequence>
<gene>
    <name evidence="3" type="ORF">EVOR1521_LOCUS15906</name>
</gene>
<proteinExistence type="predicted"/>
<keyword evidence="1" id="KW-0175">Coiled coil</keyword>
<comment type="caution">
    <text evidence="3">The sequence shown here is derived from an EMBL/GenBank/DDBJ whole genome shotgun (WGS) entry which is preliminary data.</text>
</comment>
<evidence type="ECO:0000313" key="4">
    <source>
        <dbReference type="Proteomes" id="UP001178507"/>
    </source>
</evidence>
<feature type="coiled-coil region" evidence="1">
    <location>
        <begin position="256"/>
        <end position="283"/>
    </location>
</feature>
<dbReference type="Gene3D" id="6.10.250.1060">
    <property type="match status" value="1"/>
</dbReference>
<evidence type="ECO:0000256" key="1">
    <source>
        <dbReference type="SAM" id="Coils"/>
    </source>
</evidence>
<feature type="compositionally biased region" description="Acidic residues" evidence="2">
    <location>
        <begin position="771"/>
        <end position="781"/>
    </location>
</feature>
<dbReference type="EMBL" id="CAUJNA010002090">
    <property type="protein sequence ID" value="CAJ1390508.1"/>
    <property type="molecule type" value="Genomic_DNA"/>
</dbReference>
<feature type="compositionally biased region" description="Low complexity" evidence="2">
    <location>
        <begin position="748"/>
        <end position="760"/>
    </location>
</feature>
<feature type="compositionally biased region" description="Basic and acidic residues" evidence="2">
    <location>
        <begin position="638"/>
        <end position="649"/>
    </location>
</feature>
<accession>A0AA36IN72</accession>
<organism evidence="3 4">
    <name type="scientific">Effrenium voratum</name>
    <dbReference type="NCBI Taxonomy" id="2562239"/>
    <lineage>
        <taxon>Eukaryota</taxon>
        <taxon>Sar</taxon>
        <taxon>Alveolata</taxon>
        <taxon>Dinophyceae</taxon>
        <taxon>Suessiales</taxon>
        <taxon>Symbiodiniaceae</taxon>
        <taxon>Effrenium</taxon>
    </lineage>
</organism>
<evidence type="ECO:0000256" key="2">
    <source>
        <dbReference type="SAM" id="MobiDB-lite"/>
    </source>
</evidence>
<dbReference type="Proteomes" id="UP001178507">
    <property type="component" value="Unassembled WGS sequence"/>
</dbReference>
<feature type="coiled-coil region" evidence="1">
    <location>
        <begin position="381"/>
        <end position="444"/>
    </location>
</feature>
<feature type="region of interest" description="Disordered" evidence="2">
    <location>
        <begin position="638"/>
        <end position="668"/>
    </location>
</feature>